<evidence type="ECO:0000256" key="1">
    <source>
        <dbReference type="ARBA" id="ARBA00012404"/>
    </source>
</evidence>
<dbReference type="InterPro" id="IPR002701">
    <property type="entry name" value="CM_II_prokaryot"/>
</dbReference>
<name>A0A926NZB6_9HYPH</name>
<dbReference type="EMBL" id="JABFCZ010000009">
    <property type="protein sequence ID" value="MBD1546513.1"/>
    <property type="molecule type" value="Genomic_DNA"/>
</dbReference>
<protein>
    <recommendedName>
        <fullName evidence="1">chorismate mutase</fullName>
        <ecNumber evidence="1">5.4.99.5</ecNumber>
    </recommendedName>
</protein>
<feature type="domain" description="Chorismate mutase" evidence="3">
    <location>
        <begin position="36"/>
        <end position="128"/>
    </location>
</feature>
<dbReference type="AlphaFoldDB" id="A0A926NZB6"/>
<dbReference type="SMART" id="SM00830">
    <property type="entry name" value="CM_2"/>
    <property type="match status" value="1"/>
</dbReference>
<dbReference type="PROSITE" id="PS51168">
    <property type="entry name" value="CHORISMATE_MUT_2"/>
    <property type="match status" value="1"/>
</dbReference>
<dbReference type="RefSeq" id="WP_190291180.1">
    <property type="nucleotide sequence ID" value="NZ_JABFCZ010000009.1"/>
</dbReference>
<dbReference type="SUPFAM" id="SSF48600">
    <property type="entry name" value="Chorismate mutase II"/>
    <property type="match status" value="1"/>
</dbReference>
<dbReference type="Pfam" id="PF01817">
    <property type="entry name" value="CM_2"/>
    <property type="match status" value="1"/>
</dbReference>
<evidence type="ECO:0000259" key="3">
    <source>
        <dbReference type="PROSITE" id="PS51168"/>
    </source>
</evidence>
<proteinExistence type="predicted"/>
<evidence type="ECO:0000313" key="4">
    <source>
        <dbReference type="EMBL" id="MBD1546513.1"/>
    </source>
</evidence>
<dbReference type="InterPro" id="IPR036979">
    <property type="entry name" value="CM_dom_sf"/>
</dbReference>
<feature type="compositionally biased region" description="Acidic residues" evidence="2">
    <location>
        <begin position="304"/>
        <end position="314"/>
    </location>
</feature>
<accession>A0A926NZB6</accession>
<evidence type="ECO:0000256" key="2">
    <source>
        <dbReference type="SAM" id="MobiDB-lite"/>
    </source>
</evidence>
<evidence type="ECO:0000313" key="5">
    <source>
        <dbReference type="Proteomes" id="UP000598467"/>
    </source>
</evidence>
<sequence length="322" mass="34819">MFSFAFAAADAYDYAPQTMVTNELQRGFRPVMNQTHDHVTSLDTLRARIDEIDARLHEALMERARIIDGIVAAKRASGANGVMFRPDREADMMRQLVERHDGSLPLSMIEHVWRDIISTCTLLQGPYAVHLDGSADLAEMLDLARFYFGFTVELEPCGDAADVVGSVAASKGDLGLVALEERSELPWWRGLSDTGAQIIARLPFLVLEERPADLPALVISRAIPDGAVADTLVFDARWNGVLPGRLMSHGIEVISFHRSASGVDALLAVSSELDEAAILAACAEAGAEPDVLRQVGGYASPIDVEGDTDEDFASEEPAVSEG</sequence>
<feature type="region of interest" description="Disordered" evidence="2">
    <location>
        <begin position="301"/>
        <end position="322"/>
    </location>
</feature>
<dbReference type="GO" id="GO:0046417">
    <property type="term" value="P:chorismate metabolic process"/>
    <property type="evidence" value="ECO:0007669"/>
    <property type="project" value="InterPro"/>
</dbReference>
<reference evidence="4" key="1">
    <citation type="submission" date="2020-05" db="EMBL/GenBank/DDBJ databases">
        <title>Identification of trans-AT polyketide cluster in two marine bacteria, producers of a novel glutaramide-containing polyketide sesbanimide D and analogs.</title>
        <authorList>
            <person name="Kacar D."/>
            <person name="Rodriguez P."/>
            <person name="Canedo L."/>
            <person name="Gonzalez E."/>
            <person name="Galan B."/>
            <person name="De La Calle F."/>
            <person name="Garcia J.L."/>
        </authorList>
    </citation>
    <scope>NUCLEOTIDE SEQUENCE</scope>
    <source>
        <strain evidence="4">PHM038</strain>
    </source>
</reference>
<organism evidence="4 5">
    <name type="scientific">Roseibium aggregatum</name>
    <dbReference type="NCBI Taxonomy" id="187304"/>
    <lineage>
        <taxon>Bacteria</taxon>
        <taxon>Pseudomonadati</taxon>
        <taxon>Pseudomonadota</taxon>
        <taxon>Alphaproteobacteria</taxon>
        <taxon>Hyphomicrobiales</taxon>
        <taxon>Stappiaceae</taxon>
        <taxon>Roseibium</taxon>
    </lineage>
</organism>
<comment type="caution">
    <text evidence="4">The sequence shown here is derived from an EMBL/GenBank/DDBJ whole genome shotgun (WGS) entry which is preliminary data.</text>
</comment>
<dbReference type="GO" id="GO:0004106">
    <property type="term" value="F:chorismate mutase activity"/>
    <property type="evidence" value="ECO:0007669"/>
    <property type="project" value="UniProtKB-EC"/>
</dbReference>
<dbReference type="InterPro" id="IPR036263">
    <property type="entry name" value="Chorismate_II_sf"/>
</dbReference>
<gene>
    <name evidence="4" type="ORF">HK439_09580</name>
</gene>
<dbReference type="Proteomes" id="UP000598467">
    <property type="component" value="Unassembled WGS sequence"/>
</dbReference>
<dbReference type="EC" id="5.4.99.5" evidence="1"/>
<dbReference type="Gene3D" id="1.20.59.10">
    <property type="entry name" value="Chorismate mutase"/>
    <property type="match status" value="1"/>
</dbReference>